<dbReference type="SUPFAM" id="SSF53649">
    <property type="entry name" value="Alkaline phosphatase-like"/>
    <property type="match status" value="1"/>
</dbReference>
<gene>
    <name evidence="1" type="ORF">Pla8534_37510</name>
</gene>
<dbReference type="PANTHER" id="PTHR43737:SF1">
    <property type="entry name" value="DUF1501 DOMAIN-CONTAINING PROTEIN"/>
    <property type="match status" value="1"/>
</dbReference>
<evidence type="ECO:0008006" key="3">
    <source>
        <dbReference type="Google" id="ProtNLM"/>
    </source>
</evidence>
<dbReference type="InterPro" id="IPR017850">
    <property type="entry name" value="Alkaline_phosphatase_core_sf"/>
</dbReference>
<dbReference type="Pfam" id="PF07394">
    <property type="entry name" value="DUF1501"/>
    <property type="match status" value="1"/>
</dbReference>
<sequence>MNNPYACRTSDHEISRRRVLGALAGAGGAIGLGGMLSPAMAAEIKKQDKQVLFIWLDGGISQLESWDPKPKTEFGGPYRSIPTSVPGVHFSELTPLTAARMDRLTVIRTMSTSDPNHSTGVPRIQRGDPKNRGVDYPFLGSALAKLLPWPTNDLPPYMHIKPGRGGFQYQDAGFLGAKYGALALGEGKPPIHLYRPDSISDEADEVRNDLRRFANAQYREQGRRDSSVDAYEYSFKMAEQLMKRKDLFDESTVAPKDVERYGSHPLGRHLLQARRLLEAGVQFVKVTSYHWDMHGDNFNMHRALVPQIDRPFSAILDDLSDRGMMDRVMVVLMSEFGRTPKINTRIGRDHYPNAWSMVLAGAGIQRGVVVGKTTANGVACDDSQYDVGHLYHTIFQALGINSKTTEYMNNGQPLPIAHDDYSPIQEVLA</sequence>
<keyword evidence="2" id="KW-1185">Reference proteome</keyword>
<protein>
    <recommendedName>
        <fullName evidence="3">Sulfatase</fullName>
    </recommendedName>
</protein>
<dbReference type="PANTHER" id="PTHR43737">
    <property type="entry name" value="BLL7424 PROTEIN"/>
    <property type="match status" value="1"/>
</dbReference>
<dbReference type="RefSeq" id="WP_145054615.1">
    <property type="nucleotide sequence ID" value="NZ_CP036433.1"/>
</dbReference>
<dbReference type="Proteomes" id="UP000317648">
    <property type="component" value="Chromosome"/>
</dbReference>
<dbReference type="KEGG" id="lcre:Pla8534_37510"/>
<reference evidence="1 2" key="1">
    <citation type="submission" date="2019-02" db="EMBL/GenBank/DDBJ databases">
        <title>Deep-cultivation of Planctomycetes and their phenomic and genomic characterization uncovers novel biology.</title>
        <authorList>
            <person name="Wiegand S."/>
            <person name="Jogler M."/>
            <person name="Boedeker C."/>
            <person name="Pinto D."/>
            <person name="Vollmers J."/>
            <person name="Rivas-Marin E."/>
            <person name="Kohn T."/>
            <person name="Peeters S.H."/>
            <person name="Heuer A."/>
            <person name="Rast P."/>
            <person name="Oberbeckmann S."/>
            <person name="Bunk B."/>
            <person name="Jeske O."/>
            <person name="Meyerdierks A."/>
            <person name="Storesund J.E."/>
            <person name="Kallscheuer N."/>
            <person name="Luecker S."/>
            <person name="Lage O.M."/>
            <person name="Pohl T."/>
            <person name="Merkel B.J."/>
            <person name="Hornburger P."/>
            <person name="Mueller R.-W."/>
            <person name="Bruemmer F."/>
            <person name="Labrenz M."/>
            <person name="Spormann A.M."/>
            <person name="Op den Camp H."/>
            <person name="Overmann J."/>
            <person name="Amann R."/>
            <person name="Jetten M.S.M."/>
            <person name="Mascher T."/>
            <person name="Medema M.H."/>
            <person name="Devos D.P."/>
            <person name="Kaster A.-K."/>
            <person name="Ovreas L."/>
            <person name="Rohde M."/>
            <person name="Galperin M.Y."/>
            <person name="Jogler C."/>
        </authorList>
    </citation>
    <scope>NUCLEOTIDE SEQUENCE [LARGE SCALE GENOMIC DNA]</scope>
    <source>
        <strain evidence="1 2">Pla85_3_4</strain>
    </source>
</reference>
<dbReference type="PROSITE" id="PS51318">
    <property type="entry name" value="TAT"/>
    <property type="match status" value="1"/>
</dbReference>
<organism evidence="1 2">
    <name type="scientific">Lignipirellula cremea</name>
    <dbReference type="NCBI Taxonomy" id="2528010"/>
    <lineage>
        <taxon>Bacteria</taxon>
        <taxon>Pseudomonadati</taxon>
        <taxon>Planctomycetota</taxon>
        <taxon>Planctomycetia</taxon>
        <taxon>Pirellulales</taxon>
        <taxon>Pirellulaceae</taxon>
        <taxon>Lignipirellula</taxon>
    </lineage>
</organism>
<name>A0A518DVR5_9BACT</name>
<evidence type="ECO:0000313" key="1">
    <source>
        <dbReference type="EMBL" id="QDU95932.1"/>
    </source>
</evidence>
<dbReference type="InterPro" id="IPR006311">
    <property type="entry name" value="TAT_signal"/>
</dbReference>
<dbReference type="EMBL" id="CP036433">
    <property type="protein sequence ID" value="QDU95932.1"/>
    <property type="molecule type" value="Genomic_DNA"/>
</dbReference>
<proteinExistence type="predicted"/>
<evidence type="ECO:0000313" key="2">
    <source>
        <dbReference type="Proteomes" id="UP000317648"/>
    </source>
</evidence>
<dbReference type="InterPro" id="IPR010869">
    <property type="entry name" value="DUF1501"/>
</dbReference>
<dbReference type="OrthoDB" id="127333at2"/>
<accession>A0A518DVR5</accession>
<dbReference type="AlphaFoldDB" id="A0A518DVR5"/>